<evidence type="ECO:0000256" key="1">
    <source>
        <dbReference type="ARBA" id="ARBA00010746"/>
    </source>
</evidence>
<comment type="subcellular location">
    <subcellularLocation>
        <location evidence="4">Secreted</location>
        <location evidence="4">Extracellular space</location>
        <location evidence="4">Apoplast</location>
    </subcellularLocation>
</comment>
<dbReference type="Proteomes" id="UP000298416">
    <property type="component" value="Unassembled WGS sequence"/>
</dbReference>
<dbReference type="Gene3D" id="2.40.480.10">
    <property type="entry name" value="Allene oxide cyclase-like"/>
    <property type="match status" value="1"/>
</dbReference>
<dbReference type="AlphaFoldDB" id="A0A8X8XYT9"/>
<protein>
    <recommendedName>
        <fullName evidence="4">Dirigent protein</fullName>
    </recommendedName>
</protein>
<reference evidence="5" key="2">
    <citation type="submission" date="2020-08" db="EMBL/GenBank/DDBJ databases">
        <title>Plant Genome Project.</title>
        <authorList>
            <person name="Zhang R.-G."/>
        </authorList>
    </citation>
    <scope>NUCLEOTIDE SEQUENCE</scope>
    <source>
        <strain evidence="5">Huo1</strain>
        <tissue evidence="5">Leaf</tissue>
    </source>
</reference>
<reference evidence="5" key="1">
    <citation type="submission" date="2018-01" db="EMBL/GenBank/DDBJ databases">
        <authorList>
            <person name="Mao J.F."/>
        </authorList>
    </citation>
    <scope>NUCLEOTIDE SEQUENCE</scope>
    <source>
        <strain evidence="5">Huo1</strain>
        <tissue evidence="5">Leaf</tissue>
    </source>
</reference>
<dbReference type="PANTHER" id="PTHR21495">
    <property type="entry name" value="NUCLEOPORIN-RELATED"/>
    <property type="match status" value="1"/>
</dbReference>
<evidence type="ECO:0000256" key="2">
    <source>
        <dbReference type="ARBA" id="ARBA00011738"/>
    </source>
</evidence>
<dbReference type="InterPro" id="IPR004265">
    <property type="entry name" value="Dirigent"/>
</dbReference>
<dbReference type="OrthoDB" id="1928589at2759"/>
<comment type="caution">
    <text evidence="5">The sequence shown here is derived from an EMBL/GenBank/DDBJ whole genome shotgun (WGS) entry which is preliminary data.</text>
</comment>
<dbReference type="Pfam" id="PF03018">
    <property type="entry name" value="Dirigent"/>
    <property type="match status" value="1"/>
</dbReference>
<comment type="subunit">
    <text evidence="2 4">Homodimer.</text>
</comment>
<organism evidence="5">
    <name type="scientific">Salvia splendens</name>
    <name type="common">Scarlet sage</name>
    <dbReference type="NCBI Taxonomy" id="180675"/>
    <lineage>
        <taxon>Eukaryota</taxon>
        <taxon>Viridiplantae</taxon>
        <taxon>Streptophyta</taxon>
        <taxon>Embryophyta</taxon>
        <taxon>Tracheophyta</taxon>
        <taxon>Spermatophyta</taxon>
        <taxon>Magnoliopsida</taxon>
        <taxon>eudicotyledons</taxon>
        <taxon>Gunneridae</taxon>
        <taxon>Pentapetalae</taxon>
        <taxon>asterids</taxon>
        <taxon>lamiids</taxon>
        <taxon>Lamiales</taxon>
        <taxon>Lamiaceae</taxon>
        <taxon>Nepetoideae</taxon>
        <taxon>Mentheae</taxon>
        <taxon>Salviinae</taxon>
        <taxon>Salvia</taxon>
        <taxon>Salvia subgen. Calosphace</taxon>
        <taxon>core Calosphace</taxon>
    </lineage>
</organism>
<evidence type="ECO:0000256" key="4">
    <source>
        <dbReference type="RuleBase" id="RU363099"/>
    </source>
</evidence>
<evidence type="ECO:0000313" key="6">
    <source>
        <dbReference type="Proteomes" id="UP000298416"/>
    </source>
</evidence>
<comment type="similarity">
    <text evidence="1 4">Belongs to the plant dirigent protein family.</text>
</comment>
<evidence type="ECO:0000256" key="3">
    <source>
        <dbReference type="ARBA" id="ARBA00022525"/>
    </source>
</evidence>
<keyword evidence="6" id="KW-1185">Reference proteome</keyword>
<dbReference type="InterPro" id="IPR044859">
    <property type="entry name" value="Allene_oxi_cyc_Dirigent"/>
</dbReference>
<evidence type="ECO:0000313" key="5">
    <source>
        <dbReference type="EMBL" id="KAG6421564.1"/>
    </source>
</evidence>
<dbReference type="GO" id="GO:0048046">
    <property type="term" value="C:apoplast"/>
    <property type="evidence" value="ECO:0007669"/>
    <property type="project" value="UniProtKB-SubCell"/>
</dbReference>
<dbReference type="GO" id="GO:0009699">
    <property type="term" value="P:phenylpropanoid biosynthetic process"/>
    <property type="evidence" value="ECO:0007669"/>
    <property type="project" value="UniProtKB-ARBA"/>
</dbReference>
<comment type="function">
    <text evidence="4">Dirigent proteins impart stereoselectivity on the phenoxy radical-coupling reaction, yielding optically active lignans from two molecules of coniferyl alcohol in the biosynthesis of lignans, flavonolignans, and alkaloids and thus plays a central role in plant secondary metabolism.</text>
</comment>
<dbReference type="EMBL" id="PNBA02000006">
    <property type="protein sequence ID" value="KAG6421564.1"/>
    <property type="molecule type" value="Genomic_DNA"/>
</dbReference>
<keyword evidence="3 4" id="KW-0964">Secreted</keyword>
<gene>
    <name evidence="5" type="ORF">SASPL_118121</name>
</gene>
<proteinExistence type="inferred from homology"/>
<name>A0A8X8XYT9_SALSN</name>
<keyword evidence="4" id="KW-0052">Apoplast</keyword>
<sequence>MCVYATRQDTNILGFGKQKLVKLHFFVHDLTVNHPNTTTYDVAQASITANSPTGFGTVRVVDDLITEDSDASSRPLARMQGMVAKSGLTTLAITMNVNIIFTEGQFAGSTLTILGRNEMSNATRELVVAGGTGVFRFASGYAIQSTHSFGFEVVVLEYYVLTTYSPKIINIDHVELAQM</sequence>
<accession>A0A8X8XYT9</accession>